<name>A0A1E2ZZZ9_9FIRM</name>
<dbReference type="EMBL" id="MCGH01000005">
    <property type="protein sequence ID" value="ODM02070.1"/>
    <property type="molecule type" value="Genomic_DNA"/>
</dbReference>
<protein>
    <submittedName>
        <fullName evidence="1">Uncharacterized protein</fullName>
    </submittedName>
</protein>
<comment type="caution">
    <text evidence="1">The sequence shown here is derived from an EMBL/GenBank/DDBJ whole genome shotgun (WGS) entry which is preliminary data.</text>
</comment>
<sequence length="284" mass="30937">MFFKQFAEVVCVVIPHAQGNVLNAGILLFIQQKLCFFHSHLYEVVDRGITGFAFKYFGYVKGAQVHVAGYLVKGYFFVVVAVQVVDDLFHDVFFISGFKFVAILNAYGCSDLLAVEEEDHLGDVGFEHEVASGLAAGALCFYERAEAGEGDKGLFTGADEAFVAGEEDLVAFHVPYVDVGKGYVGFFQGGIRIYVGAVVLDARVDEEYIAFFDGIPFSIQHKVALPGEYQGDFYEVVAMGEFGFLSGQLAGEKERGVEVVVGDVVLYFAHDVGHLPGGGGLGWW</sequence>
<organism evidence="1 2">
    <name type="scientific">Eisenbergiella tayi</name>
    <dbReference type="NCBI Taxonomy" id="1432052"/>
    <lineage>
        <taxon>Bacteria</taxon>
        <taxon>Bacillati</taxon>
        <taxon>Bacillota</taxon>
        <taxon>Clostridia</taxon>
        <taxon>Lachnospirales</taxon>
        <taxon>Lachnospiraceae</taxon>
        <taxon>Eisenbergiella</taxon>
    </lineage>
</organism>
<evidence type="ECO:0000313" key="1">
    <source>
        <dbReference type="EMBL" id="ODM02070.1"/>
    </source>
</evidence>
<reference evidence="1 2" key="1">
    <citation type="submission" date="2016-07" db="EMBL/GenBank/DDBJ databases">
        <title>Characterization of isolates of Eisenbergiella tayi derived from blood cultures, using whole genome sequencing.</title>
        <authorList>
            <person name="Burdz T."/>
            <person name="Wiebe D."/>
            <person name="Huynh C."/>
            <person name="Bernard K."/>
        </authorList>
    </citation>
    <scope>NUCLEOTIDE SEQUENCE [LARGE SCALE GENOMIC DNA]</scope>
    <source>
        <strain evidence="1 2">NML 110608</strain>
    </source>
</reference>
<gene>
    <name evidence="1" type="ORF">BEI61_06069</name>
</gene>
<dbReference type="AlphaFoldDB" id="A0A1E2ZZZ9"/>
<proteinExistence type="predicted"/>
<dbReference type="Proteomes" id="UP000094067">
    <property type="component" value="Unassembled WGS sequence"/>
</dbReference>
<evidence type="ECO:0000313" key="2">
    <source>
        <dbReference type="Proteomes" id="UP000094067"/>
    </source>
</evidence>
<accession>A0A1E2ZZZ9</accession>